<sequence>MAFSHDLEEESSSPPLVFHVRRSEPELVAPAKPTPRETKLLSDIDTQAGLRTQIPIIQFYRNDPSMAGKDPVEAIRHALAETLVFYYPLAGRIKDGPDGSLVVDCNEEGVMFIEADADVTLHQFGHTLKPPFPCFQQLLYQPPGSEAVTHTPLFIIQVTRLKCGGFILALRFNHAIVDGVGLIQFTITMAGIARGVFQEPPFKPVWRRDLLSARDPPRVTFNHREYEQLTDSNDAVLESFEQRSFFFGPAETAAIRALLPHDLDQHTTTFEVLTSYVWRCRTRALQINPDEDVRMMCIVDARDKFKSSLLTGYYGSCFAFPAAVAAAGELCLEPLEYAVRLIQKARGEVSEEYVHSVADLMVSSGRPLFTVVRSCLVLDTTEAGFRDLDFGWGKALYGGMAVAGAGMFPAVNFHVPSQNAKGEEGILVLVSLPSQVMKIFANELDDNLVQNNTTI</sequence>
<dbReference type="InterPro" id="IPR023213">
    <property type="entry name" value="CAT-like_dom_sf"/>
</dbReference>
<gene>
    <name evidence="3" type="ORF">DEO72_LG9g2422</name>
</gene>
<dbReference type="EMBL" id="CP039353">
    <property type="protein sequence ID" value="QCE07403.1"/>
    <property type="molecule type" value="Genomic_DNA"/>
</dbReference>
<keyword evidence="2 3" id="KW-0808">Transferase</keyword>
<evidence type="ECO:0000256" key="1">
    <source>
        <dbReference type="ARBA" id="ARBA00009861"/>
    </source>
</evidence>
<evidence type="ECO:0000313" key="3">
    <source>
        <dbReference type="EMBL" id="QCE07403.1"/>
    </source>
</evidence>
<reference evidence="3 4" key="1">
    <citation type="submission" date="2019-04" db="EMBL/GenBank/DDBJ databases">
        <title>An improved genome assembly and genetic linkage map for asparagus bean, Vigna unguiculata ssp. sesquipedialis.</title>
        <authorList>
            <person name="Xia Q."/>
            <person name="Zhang R."/>
            <person name="Dong Y."/>
        </authorList>
    </citation>
    <scope>NUCLEOTIDE SEQUENCE [LARGE SCALE GENOMIC DNA]</scope>
    <source>
        <tissue evidence="3">Leaf</tissue>
    </source>
</reference>
<dbReference type="Proteomes" id="UP000501690">
    <property type="component" value="Linkage Group LG9"/>
</dbReference>
<proteinExistence type="inferred from homology"/>
<evidence type="ECO:0000313" key="4">
    <source>
        <dbReference type="Proteomes" id="UP000501690"/>
    </source>
</evidence>
<dbReference type="GO" id="GO:0016740">
    <property type="term" value="F:transferase activity"/>
    <property type="evidence" value="ECO:0007669"/>
    <property type="project" value="UniProtKB-KW"/>
</dbReference>
<dbReference type="InterPro" id="IPR050898">
    <property type="entry name" value="Plant_acyltransferase"/>
</dbReference>
<dbReference type="PANTHER" id="PTHR31147:SF66">
    <property type="entry name" value="OS05G0315700 PROTEIN"/>
    <property type="match status" value="1"/>
</dbReference>
<dbReference type="AlphaFoldDB" id="A0A4D6N0T4"/>
<accession>A0A4D6N0T4</accession>
<evidence type="ECO:0000256" key="2">
    <source>
        <dbReference type="ARBA" id="ARBA00022679"/>
    </source>
</evidence>
<dbReference type="PANTHER" id="PTHR31147">
    <property type="entry name" value="ACYL TRANSFERASE 4"/>
    <property type="match status" value="1"/>
</dbReference>
<organism evidence="3 4">
    <name type="scientific">Vigna unguiculata</name>
    <name type="common">Cowpea</name>
    <dbReference type="NCBI Taxonomy" id="3917"/>
    <lineage>
        <taxon>Eukaryota</taxon>
        <taxon>Viridiplantae</taxon>
        <taxon>Streptophyta</taxon>
        <taxon>Embryophyta</taxon>
        <taxon>Tracheophyta</taxon>
        <taxon>Spermatophyta</taxon>
        <taxon>Magnoliopsida</taxon>
        <taxon>eudicotyledons</taxon>
        <taxon>Gunneridae</taxon>
        <taxon>Pentapetalae</taxon>
        <taxon>rosids</taxon>
        <taxon>fabids</taxon>
        <taxon>Fabales</taxon>
        <taxon>Fabaceae</taxon>
        <taxon>Papilionoideae</taxon>
        <taxon>50 kb inversion clade</taxon>
        <taxon>NPAAA clade</taxon>
        <taxon>indigoferoid/millettioid clade</taxon>
        <taxon>Phaseoleae</taxon>
        <taxon>Vigna</taxon>
    </lineage>
</organism>
<keyword evidence="4" id="KW-1185">Reference proteome</keyword>
<protein>
    <submittedName>
        <fullName evidence="3">Shikimate O-hydroxycinnamoyltransferase</fullName>
    </submittedName>
</protein>
<name>A0A4D6N0T4_VIGUN</name>
<dbReference type="Pfam" id="PF02458">
    <property type="entry name" value="Transferase"/>
    <property type="match status" value="1"/>
</dbReference>
<dbReference type="Gene3D" id="3.30.559.10">
    <property type="entry name" value="Chloramphenicol acetyltransferase-like domain"/>
    <property type="match status" value="2"/>
</dbReference>
<comment type="similarity">
    <text evidence="1">Belongs to the plant acyltransferase family.</text>
</comment>